<dbReference type="EC" id="2.7.13.3" evidence="4"/>
<dbReference type="SUPFAM" id="SSF54631">
    <property type="entry name" value="CBS-domain pair"/>
    <property type="match status" value="3"/>
</dbReference>
<dbReference type="PROSITE" id="PS50113">
    <property type="entry name" value="PAC"/>
    <property type="match status" value="2"/>
</dbReference>
<dbReference type="InterPro" id="IPR008207">
    <property type="entry name" value="Sig_transdc_His_kin_Hpt_dom"/>
</dbReference>
<dbReference type="GO" id="GO:0006355">
    <property type="term" value="P:regulation of DNA-templated transcription"/>
    <property type="evidence" value="ECO:0007669"/>
    <property type="project" value="InterPro"/>
</dbReference>
<dbReference type="SUPFAM" id="SSF52172">
    <property type="entry name" value="CheY-like"/>
    <property type="match status" value="2"/>
</dbReference>
<dbReference type="Gene3D" id="3.30.450.20">
    <property type="entry name" value="PAS domain"/>
    <property type="match status" value="2"/>
</dbReference>
<dbReference type="GO" id="GO:0005886">
    <property type="term" value="C:plasma membrane"/>
    <property type="evidence" value="ECO:0007669"/>
    <property type="project" value="UniProtKB-SubCell"/>
</dbReference>
<evidence type="ECO:0000256" key="7">
    <source>
        <dbReference type="ARBA" id="ARBA00022679"/>
    </source>
</evidence>
<evidence type="ECO:0000256" key="8">
    <source>
        <dbReference type="ARBA" id="ARBA00022692"/>
    </source>
</evidence>
<keyword evidence="8" id="KW-0812">Transmembrane</keyword>
<dbReference type="PRINTS" id="PR00344">
    <property type="entry name" value="BCTRLSENSOR"/>
</dbReference>
<evidence type="ECO:0000256" key="3">
    <source>
        <dbReference type="ARBA" id="ARBA00006402"/>
    </source>
</evidence>
<dbReference type="SMART" id="SM00065">
    <property type="entry name" value="GAF"/>
    <property type="match status" value="2"/>
</dbReference>
<dbReference type="SUPFAM" id="SSF47384">
    <property type="entry name" value="Homodimeric domain of signal transducing histidine kinase"/>
    <property type="match status" value="1"/>
</dbReference>
<keyword evidence="11" id="KW-0067">ATP-binding</keyword>
<dbReference type="FunFam" id="3.30.565.10:FF:000010">
    <property type="entry name" value="Sensor histidine kinase RcsC"/>
    <property type="match status" value="1"/>
</dbReference>
<organism evidence="29 30">
    <name type="scientific">Tychonema bourrellyi FEM_GT703</name>
    <dbReference type="NCBI Taxonomy" id="2040638"/>
    <lineage>
        <taxon>Bacteria</taxon>
        <taxon>Bacillati</taxon>
        <taxon>Cyanobacteriota</taxon>
        <taxon>Cyanophyceae</taxon>
        <taxon>Oscillatoriophycideae</taxon>
        <taxon>Oscillatoriales</taxon>
        <taxon>Microcoleaceae</taxon>
        <taxon>Tychonema</taxon>
    </lineage>
</organism>
<dbReference type="InterPro" id="IPR003661">
    <property type="entry name" value="HisK_dim/P_dom"/>
</dbReference>
<dbReference type="InterPro" id="IPR003594">
    <property type="entry name" value="HATPase_dom"/>
</dbReference>
<comment type="caution">
    <text evidence="19">Lacks conserved residue(s) required for the propagation of feature annotation.</text>
</comment>
<feature type="domain" description="Response regulatory" evidence="24">
    <location>
        <begin position="1545"/>
        <end position="1662"/>
    </location>
</feature>
<evidence type="ECO:0000259" key="28">
    <source>
        <dbReference type="PROSITE" id="PS51371"/>
    </source>
</evidence>
<dbReference type="InterPro" id="IPR036890">
    <property type="entry name" value="HATPase_C_sf"/>
</dbReference>
<dbReference type="PANTHER" id="PTHR45339">
    <property type="entry name" value="HYBRID SIGNAL TRANSDUCTION HISTIDINE KINASE J"/>
    <property type="match status" value="1"/>
</dbReference>
<evidence type="ECO:0000256" key="11">
    <source>
        <dbReference type="ARBA" id="ARBA00022840"/>
    </source>
</evidence>
<dbReference type="Pfam" id="PF00512">
    <property type="entry name" value="HisKA"/>
    <property type="match status" value="1"/>
</dbReference>
<evidence type="ECO:0000256" key="20">
    <source>
        <dbReference type="PROSITE-ProRule" id="PRU00703"/>
    </source>
</evidence>
<evidence type="ECO:0000259" key="27">
    <source>
        <dbReference type="PROSITE" id="PS50894"/>
    </source>
</evidence>
<evidence type="ECO:0000259" key="23">
    <source>
        <dbReference type="PROSITE" id="PS50109"/>
    </source>
</evidence>
<dbReference type="Gene3D" id="1.10.287.130">
    <property type="match status" value="1"/>
</dbReference>
<dbReference type="CDD" id="cd16922">
    <property type="entry name" value="HATPase_EvgS-ArcB-TorS-like"/>
    <property type="match status" value="1"/>
</dbReference>
<dbReference type="Pfam" id="PF00571">
    <property type="entry name" value="CBS"/>
    <property type="match status" value="3"/>
</dbReference>
<keyword evidence="20" id="KW-0129">CBS domain</keyword>
<keyword evidence="30" id="KW-1185">Reference proteome</keyword>
<dbReference type="SMART" id="SM00387">
    <property type="entry name" value="HATPase_c"/>
    <property type="match status" value="1"/>
</dbReference>
<dbReference type="SUPFAM" id="SSF55781">
    <property type="entry name" value="GAF domain-like"/>
    <property type="match status" value="2"/>
</dbReference>
<dbReference type="PANTHER" id="PTHR45339:SF1">
    <property type="entry name" value="HYBRID SIGNAL TRANSDUCTION HISTIDINE KINASE J"/>
    <property type="match status" value="1"/>
</dbReference>
<dbReference type="InterPro" id="IPR046342">
    <property type="entry name" value="CBS_dom_sf"/>
</dbReference>
<dbReference type="InterPro" id="IPR013767">
    <property type="entry name" value="PAS_fold"/>
</dbReference>
<dbReference type="Pfam" id="PF08447">
    <property type="entry name" value="PAS_3"/>
    <property type="match status" value="1"/>
</dbReference>
<dbReference type="SMART" id="SM00388">
    <property type="entry name" value="HisKA"/>
    <property type="match status" value="1"/>
</dbReference>
<dbReference type="GO" id="GO:0005524">
    <property type="term" value="F:ATP binding"/>
    <property type="evidence" value="ECO:0007669"/>
    <property type="project" value="UniProtKB-KW"/>
</dbReference>
<dbReference type="PROSITE" id="PS51371">
    <property type="entry name" value="CBS"/>
    <property type="match status" value="2"/>
</dbReference>
<feature type="region of interest" description="Disordered" evidence="22">
    <location>
        <begin position="1667"/>
        <end position="1695"/>
    </location>
</feature>
<dbReference type="InterPro" id="IPR013655">
    <property type="entry name" value="PAS_fold_3"/>
</dbReference>
<keyword evidence="10 29" id="KW-0418">Kinase</keyword>
<dbReference type="CDD" id="cd17546">
    <property type="entry name" value="REC_hyHK_CKI1_RcsC-like"/>
    <property type="match status" value="2"/>
</dbReference>
<evidence type="ECO:0000256" key="12">
    <source>
        <dbReference type="ARBA" id="ARBA00022989"/>
    </source>
</evidence>
<dbReference type="InterPro" id="IPR001610">
    <property type="entry name" value="PAC"/>
</dbReference>
<keyword evidence="5" id="KW-1003">Cell membrane</keyword>
<feature type="domain" description="HPt" evidence="27">
    <location>
        <begin position="1719"/>
        <end position="1818"/>
    </location>
</feature>
<dbReference type="SUPFAM" id="SSF55874">
    <property type="entry name" value="ATPase domain of HSP90 chaperone/DNA topoisomerase II/histidine kinase"/>
    <property type="match status" value="1"/>
</dbReference>
<dbReference type="EMBL" id="NXIB02000076">
    <property type="protein sequence ID" value="PHX54835.1"/>
    <property type="molecule type" value="Genomic_DNA"/>
</dbReference>
<dbReference type="SUPFAM" id="SSF47226">
    <property type="entry name" value="Histidine-containing phosphotransfer domain, HPT domain"/>
    <property type="match status" value="1"/>
</dbReference>
<evidence type="ECO:0000256" key="14">
    <source>
        <dbReference type="ARBA" id="ARBA00023136"/>
    </source>
</evidence>
<evidence type="ECO:0000259" key="24">
    <source>
        <dbReference type="PROSITE" id="PS50110"/>
    </source>
</evidence>
<dbReference type="CDD" id="cd00082">
    <property type="entry name" value="HisKA"/>
    <property type="match status" value="1"/>
</dbReference>
<dbReference type="InterPro" id="IPR003018">
    <property type="entry name" value="GAF"/>
</dbReference>
<comment type="subunit">
    <text evidence="15">At low DSF concentrations, interacts with RpfF.</text>
</comment>
<dbReference type="Pfam" id="PF00072">
    <property type="entry name" value="Response_reg"/>
    <property type="match status" value="2"/>
</dbReference>
<feature type="modified residue" description="4-aspartylphosphate" evidence="19">
    <location>
        <position position="1594"/>
    </location>
</feature>
<dbReference type="InterPro" id="IPR000014">
    <property type="entry name" value="PAS"/>
</dbReference>
<dbReference type="CDD" id="cd00130">
    <property type="entry name" value="PAS"/>
    <property type="match status" value="2"/>
</dbReference>
<dbReference type="NCBIfam" id="TIGR00229">
    <property type="entry name" value="sensory_box"/>
    <property type="match status" value="2"/>
</dbReference>
<dbReference type="Pfam" id="PF01627">
    <property type="entry name" value="Hpt"/>
    <property type="match status" value="1"/>
</dbReference>
<feature type="domain" description="PAC" evidence="26">
    <location>
        <begin position="484"/>
        <end position="536"/>
    </location>
</feature>
<comment type="similarity">
    <text evidence="3">In the N-terminal section; belongs to the phytochrome family.</text>
</comment>
<keyword evidence="12" id="KW-1133">Transmembrane helix</keyword>
<dbReference type="Pfam" id="PF00989">
    <property type="entry name" value="PAS"/>
    <property type="match status" value="1"/>
</dbReference>
<comment type="catalytic activity">
    <reaction evidence="1">
        <text>ATP + protein L-histidine = ADP + protein N-phospho-L-histidine.</text>
        <dbReference type="EC" id="2.7.13.3"/>
    </reaction>
</comment>
<evidence type="ECO:0000256" key="1">
    <source>
        <dbReference type="ARBA" id="ARBA00000085"/>
    </source>
</evidence>
<reference evidence="29" key="1">
    <citation type="submission" date="2017-10" db="EMBL/GenBank/DDBJ databases">
        <title>Draft genome sequence of the planktic cyanobacteria Tychonema bourrellyi isolated from alpine lentic freshwater.</title>
        <authorList>
            <person name="Tett A."/>
            <person name="Armanini F."/>
            <person name="Asnicar F."/>
            <person name="Boscaini A."/>
            <person name="Pasolli E."/>
            <person name="Zolfo M."/>
            <person name="Donati C."/>
            <person name="Salmaso N."/>
            <person name="Segata N."/>
        </authorList>
    </citation>
    <scope>NUCLEOTIDE SEQUENCE</scope>
    <source>
        <strain evidence="29">FEM_GT703</strain>
    </source>
</reference>
<evidence type="ECO:0000256" key="6">
    <source>
        <dbReference type="ARBA" id="ARBA00022553"/>
    </source>
</evidence>
<feature type="domain" description="PAS" evidence="25">
    <location>
        <begin position="537"/>
        <end position="608"/>
    </location>
</feature>
<dbReference type="PROSITE" id="PS50109">
    <property type="entry name" value="HIS_KIN"/>
    <property type="match status" value="1"/>
</dbReference>
<dbReference type="SMART" id="SM00086">
    <property type="entry name" value="PAC"/>
    <property type="match status" value="2"/>
</dbReference>
<proteinExistence type="inferred from homology"/>
<keyword evidence="7" id="KW-0808">Transferase</keyword>
<keyword evidence="21" id="KW-0175">Coiled coil</keyword>
<evidence type="ECO:0000256" key="21">
    <source>
        <dbReference type="SAM" id="Coils"/>
    </source>
</evidence>
<dbReference type="InterPro" id="IPR000644">
    <property type="entry name" value="CBS_dom"/>
</dbReference>
<protein>
    <recommendedName>
        <fullName evidence="17">Circadian input-output histidine kinase CikA</fullName>
        <ecNumber evidence="4">2.7.13.3</ecNumber>
    </recommendedName>
    <alternativeName>
        <fullName evidence="16">Sensory/regulatory protein RpfC</fullName>
    </alternativeName>
</protein>
<keyword evidence="9" id="KW-0547">Nucleotide-binding</keyword>
<comment type="subcellular location">
    <subcellularLocation>
        <location evidence="2">Cell membrane</location>
        <topology evidence="2">Multi-pass membrane protein</topology>
    </subcellularLocation>
</comment>
<feature type="domain" description="PAC" evidence="26">
    <location>
        <begin position="612"/>
        <end position="676"/>
    </location>
</feature>
<dbReference type="Gene3D" id="3.40.50.2300">
    <property type="match status" value="2"/>
</dbReference>
<evidence type="ECO:0000256" key="4">
    <source>
        <dbReference type="ARBA" id="ARBA00012438"/>
    </source>
</evidence>
<dbReference type="InterPro" id="IPR011006">
    <property type="entry name" value="CheY-like_superfamily"/>
</dbReference>
<keyword evidence="6 19" id="KW-0597">Phosphoprotein</keyword>
<feature type="coiled-coil region" evidence="21">
    <location>
        <begin position="1008"/>
        <end position="1041"/>
    </location>
</feature>
<accession>A0A2G4EZ87</accession>
<feature type="domain" description="CBS" evidence="28">
    <location>
        <begin position="124"/>
        <end position="183"/>
    </location>
</feature>
<feature type="domain" description="PAS" evidence="25">
    <location>
        <begin position="434"/>
        <end position="480"/>
    </location>
</feature>
<dbReference type="SMART" id="SM00116">
    <property type="entry name" value="CBS"/>
    <property type="match status" value="4"/>
</dbReference>
<feature type="domain" description="Response regulatory" evidence="24">
    <location>
        <begin position="1346"/>
        <end position="1486"/>
    </location>
</feature>
<name>A0A2G4EZ87_9CYAN</name>
<keyword evidence="13" id="KW-0902">Two-component regulatory system</keyword>
<dbReference type="PROSITE" id="PS50112">
    <property type="entry name" value="PAS"/>
    <property type="match status" value="2"/>
</dbReference>
<evidence type="ECO:0000256" key="19">
    <source>
        <dbReference type="PROSITE-ProRule" id="PRU00169"/>
    </source>
</evidence>
<dbReference type="Gene3D" id="3.30.450.40">
    <property type="match status" value="2"/>
</dbReference>
<evidence type="ECO:0000256" key="15">
    <source>
        <dbReference type="ARBA" id="ARBA00064003"/>
    </source>
</evidence>
<dbReference type="GO" id="GO:0000155">
    <property type="term" value="F:phosphorelay sensor kinase activity"/>
    <property type="evidence" value="ECO:0007669"/>
    <property type="project" value="InterPro"/>
</dbReference>
<dbReference type="SUPFAM" id="SSF55785">
    <property type="entry name" value="PYP-like sensor domain (PAS domain)"/>
    <property type="match status" value="2"/>
</dbReference>
<dbReference type="InterPro" id="IPR005467">
    <property type="entry name" value="His_kinase_dom"/>
</dbReference>
<keyword evidence="14" id="KW-0472">Membrane</keyword>
<feature type="domain" description="Histidine kinase" evidence="23">
    <location>
        <begin position="1048"/>
        <end position="1298"/>
    </location>
</feature>
<dbReference type="PROSITE" id="PS50110">
    <property type="entry name" value="RESPONSE_REGULATORY"/>
    <property type="match status" value="2"/>
</dbReference>
<feature type="domain" description="CBS" evidence="28">
    <location>
        <begin position="309"/>
        <end position="366"/>
    </location>
</feature>
<dbReference type="Proteomes" id="UP000226442">
    <property type="component" value="Unassembled WGS sequence"/>
</dbReference>
<dbReference type="Pfam" id="PF02518">
    <property type="entry name" value="HATPase_c"/>
    <property type="match status" value="1"/>
</dbReference>
<dbReference type="InterPro" id="IPR036097">
    <property type="entry name" value="HisK_dim/P_sf"/>
</dbReference>
<evidence type="ECO:0000259" key="26">
    <source>
        <dbReference type="PROSITE" id="PS50113"/>
    </source>
</evidence>
<dbReference type="OrthoDB" id="5389090at2"/>
<dbReference type="InterPro" id="IPR035965">
    <property type="entry name" value="PAS-like_dom_sf"/>
</dbReference>
<dbReference type="InterPro" id="IPR036641">
    <property type="entry name" value="HPT_dom_sf"/>
</dbReference>
<dbReference type="InterPro" id="IPR001789">
    <property type="entry name" value="Sig_transdc_resp-reg_receiver"/>
</dbReference>
<evidence type="ECO:0000256" key="10">
    <source>
        <dbReference type="ARBA" id="ARBA00022777"/>
    </source>
</evidence>
<dbReference type="RefSeq" id="WP_096831265.1">
    <property type="nucleotide sequence ID" value="NZ_NXIB02000076.1"/>
</dbReference>
<dbReference type="PROSITE" id="PS50894">
    <property type="entry name" value="HPT"/>
    <property type="match status" value="1"/>
</dbReference>
<dbReference type="InterPro" id="IPR000700">
    <property type="entry name" value="PAS-assoc_C"/>
</dbReference>
<evidence type="ECO:0000256" key="13">
    <source>
        <dbReference type="ARBA" id="ARBA00023012"/>
    </source>
</evidence>
<dbReference type="SMART" id="SM00448">
    <property type="entry name" value="REC"/>
    <property type="match status" value="2"/>
</dbReference>
<comment type="caution">
    <text evidence="29">The sequence shown here is derived from an EMBL/GenBank/DDBJ whole genome shotgun (WGS) entry which is preliminary data.</text>
</comment>
<evidence type="ECO:0000256" key="5">
    <source>
        <dbReference type="ARBA" id="ARBA00022475"/>
    </source>
</evidence>
<evidence type="ECO:0000313" key="30">
    <source>
        <dbReference type="Proteomes" id="UP000226442"/>
    </source>
</evidence>
<evidence type="ECO:0000256" key="2">
    <source>
        <dbReference type="ARBA" id="ARBA00004651"/>
    </source>
</evidence>
<dbReference type="FunFam" id="1.10.287.130:FF:000002">
    <property type="entry name" value="Two-component osmosensing histidine kinase"/>
    <property type="match status" value="1"/>
</dbReference>
<evidence type="ECO:0000256" key="17">
    <source>
        <dbReference type="ARBA" id="ARBA00074306"/>
    </source>
</evidence>
<dbReference type="InterPro" id="IPR004358">
    <property type="entry name" value="Sig_transdc_His_kin-like_C"/>
</dbReference>
<evidence type="ECO:0000256" key="9">
    <source>
        <dbReference type="ARBA" id="ARBA00022741"/>
    </source>
</evidence>
<dbReference type="Pfam" id="PF01590">
    <property type="entry name" value="GAF"/>
    <property type="match status" value="1"/>
</dbReference>
<feature type="modified residue" description="Phosphohistidine" evidence="18">
    <location>
        <position position="1758"/>
    </location>
</feature>
<evidence type="ECO:0000256" key="16">
    <source>
        <dbReference type="ARBA" id="ARBA00068150"/>
    </source>
</evidence>
<dbReference type="SMART" id="SM00091">
    <property type="entry name" value="PAS"/>
    <property type="match status" value="2"/>
</dbReference>
<evidence type="ECO:0000256" key="22">
    <source>
        <dbReference type="SAM" id="MobiDB-lite"/>
    </source>
</evidence>
<dbReference type="Gene3D" id="3.10.580.10">
    <property type="entry name" value="CBS-domain"/>
    <property type="match status" value="2"/>
</dbReference>
<evidence type="ECO:0000259" key="25">
    <source>
        <dbReference type="PROSITE" id="PS50112"/>
    </source>
</evidence>
<evidence type="ECO:0000313" key="29">
    <source>
        <dbReference type="EMBL" id="PHX54835.1"/>
    </source>
</evidence>
<dbReference type="Gene3D" id="3.30.565.10">
    <property type="entry name" value="Histidine kinase-like ATPase, C-terminal domain"/>
    <property type="match status" value="1"/>
</dbReference>
<dbReference type="InterPro" id="IPR029016">
    <property type="entry name" value="GAF-like_dom_sf"/>
</dbReference>
<evidence type="ECO:0000256" key="18">
    <source>
        <dbReference type="PROSITE-ProRule" id="PRU00110"/>
    </source>
</evidence>
<gene>
    <name evidence="29" type="ORF">CP500_013990</name>
</gene>
<dbReference type="Gene3D" id="1.20.120.160">
    <property type="entry name" value="HPT domain"/>
    <property type="match status" value="1"/>
</dbReference>
<sequence>MFIPSLNQVINRNPLIVTPQTPIEEAIELMSRTGASYVLVLEQRGNFQRESWTNGHSALARKNLGFYDNVPRPVHSELKGRSFKGSKPTYPADGPVLGIITERDIVQLNSIGASLKGFAIEQIMIRTVTVAKESQIPDIFALGSLLEKNQIGHLPIVSEIDELVGIISTQSLLQMLQEAGNSKQKAVSSASPPQTLLAPPPPVPNLHPKLELPAHSIKLYQIPRIAASRIIHAPVTSSVRYLAQLMFRNNVNYVLITETAEQNSTETAHNSKITNNNSQKLVGVVSTRDIVLLQALGIDSNQTTAGTICSSPPALVRPYQTLEAAIALLQKTCCQLPLLVVNENGHPIGIVNPKTILLQALDSKSLHSGLIALQRQLESTTAQYKKLSSEVKIAAAHRQQVEQVTQNSSDLANLAIQINNQGIWNWNIETDECFYSRRWKEMLGYSESEIDHRRSEWWSRIHPNDLDSVKAALEDHLAEKTADFVTEYRMQCKDGSIIWMLNRAQVLRNGVGKPLRMVGTHTDITQKKELEVKVRENEQQQSEIFDSLKATVIFQMDAGGVWTFLSRAWTEMTGFSVSESLQTNFLDWVHPNERQQCAKILESLVARRLEFHRREVQFMKRHEIGFEDSGNKISSRFISVEMFAQTRLNSEGEITGILGTLHDVSRRVEGVEELRESERAIRSLYEVMVSSQGSFDERTERLLAMGCSQFGMDIGLLGRVLGDRYEVIAAYLPEDFPFGFAKGDGFALSRTFEREVLRSPEPISIESAGTTQWRHHPAYTVRRLEAFMGTRVMVGGRVFGTLSFTARTAKAPLKPLNLEILKLMGNYIGTEIAREEKERTLERQYQRGLLLKQITQKVRSTLDTQEIFQTTATQIGRVFGVNRCTIHTYLVEPYPHLPCVAEYLEPAYESALDLELSVTYNPYTEKLLSEDIALASPDVFADPLLESSVPMCRRIGLKSMLAVRTSYQGKPNGIITLHQCDATRQWNPDEIELLEDVAAQVGITLAQAKLLETEVQRQQQLAEQNEALDQARQAAEVANQAKSEFLATMSHEIRTPMNAVIGMTGLLLDMALTTEQRDFVETIRNSGDALLTIINDILDFSKIESGKLDLENQPFELQNCIEESLELLAPKASEKGLELAYLIDSSVPKKILGDVTRLRQILVNLLGNAVKFTESGEIVVRCTAREVQPGMAVSSPSHDNFLEQEQLIINQERLAVNQKYEIQFAVQDTGIGIPPERMNRLFKAFSQVDASTTRQYGGTGLGLAISQRLSDMMAGKMWVFSQVSRGNSNFQMSLPEFGKSVVGQAPVGFVEPSISGTGSIFYFTVMAEGIEGIPHEKQPDFATGKHLLIVDNHAINRQVLISQAQSWGMIPVTASTAAEALEIIQQNSEIDLVILAMNLLDMDGVALAVEIRKLEIENFLKVGEQLDTNGISITSNRKSPLPLVLFTYLSKAEVWKKLENTEVHFAAFLTKPLKQSQFYNVLVQVFGYVTGRNSMGEFSNVATLTSGLQYFENSQEQHRIQHTPAILRQIASNLSQGGANGVQIRILLAEDNVVNQKVAIHLLDRIGYRADIAANGLEVLEILRRQSYDVVLMDVQMPEMDGLEATRRICQELSANKKPRIIAMTANAMQGDREKCIEAGMDDYITKPVRREELAIALSKCQPLNRDEGTAVTESQNGAGTRKFNSESATVSSSVHRENVSPIDFQILHNLRELDDDDDPNFLGDLINIYLSDAPQHLKIMKEAIFLGDADSLKLASHTLKSSSANLGALSFSDVCQELESISRAAVESGGDQTFDVGIARDWLFEAEVEWEKVRMAFERELETRNLRSIG</sequence>